<gene>
    <name evidence="1" type="ORF">EVAR_42461_1</name>
</gene>
<organism evidence="1 2">
    <name type="scientific">Eumeta variegata</name>
    <name type="common">Bagworm moth</name>
    <name type="synonym">Eumeta japonica</name>
    <dbReference type="NCBI Taxonomy" id="151549"/>
    <lineage>
        <taxon>Eukaryota</taxon>
        <taxon>Metazoa</taxon>
        <taxon>Ecdysozoa</taxon>
        <taxon>Arthropoda</taxon>
        <taxon>Hexapoda</taxon>
        <taxon>Insecta</taxon>
        <taxon>Pterygota</taxon>
        <taxon>Neoptera</taxon>
        <taxon>Endopterygota</taxon>
        <taxon>Lepidoptera</taxon>
        <taxon>Glossata</taxon>
        <taxon>Ditrysia</taxon>
        <taxon>Tineoidea</taxon>
        <taxon>Psychidae</taxon>
        <taxon>Oiketicinae</taxon>
        <taxon>Eumeta</taxon>
    </lineage>
</organism>
<comment type="caution">
    <text evidence="1">The sequence shown here is derived from an EMBL/GenBank/DDBJ whole genome shotgun (WGS) entry which is preliminary data.</text>
</comment>
<evidence type="ECO:0000313" key="1">
    <source>
        <dbReference type="EMBL" id="GBP68509.1"/>
    </source>
</evidence>
<protein>
    <submittedName>
        <fullName evidence="1">Uncharacterized protein</fullName>
    </submittedName>
</protein>
<name>A0A4C1Y1T8_EUMVA</name>
<dbReference type="EMBL" id="BGZK01001013">
    <property type="protein sequence ID" value="GBP68509.1"/>
    <property type="molecule type" value="Genomic_DNA"/>
</dbReference>
<dbReference type="AlphaFoldDB" id="A0A4C1Y1T8"/>
<accession>A0A4C1Y1T8</accession>
<reference evidence="1 2" key="1">
    <citation type="journal article" date="2019" name="Commun. Biol.">
        <title>The bagworm genome reveals a unique fibroin gene that provides high tensile strength.</title>
        <authorList>
            <person name="Kono N."/>
            <person name="Nakamura H."/>
            <person name="Ohtoshi R."/>
            <person name="Tomita M."/>
            <person name="Numata K."/>
            <person name="Arakawa K."/>
        </authorList>
    </citation>
    <scope>NUCLEOTIDE SEQUENCE [LARGE SCALE GENOMIC DNA]</scope>
</reference>
<dbReference type="Proteomes" id="UP000299102">
    <property type="component" value="Unassembled WGS sequence"/>
</dbReference>
<keyword evidence="2" id="KW-1185">Reference proteome</keyword>
<evidence type="ECO:0000313" key="2">
    <source>
        <dbReference type="Proteomes" id="UP000299102"/>
    </source>
</evidence>
<sequence length="78" mass="8833">MDQTLNTRKWLLVHYDNASAHSAFRTEERHSEQKALVLTSVLSSFLDRTLVKFIEDTLSHQSRTVVIALVTMTVGSSN</sequence>
<proteinExistence type="predicted"/>